<dbReference type="Proteomes" id="UP000323565">
    <property type="component" value="Chromosome"/>
</dbReference>
<proteinExistence type="predicted"/>
<gene>
    <name evidence="1" type="ORF">FV141_09405</name>
</gene>
<name>A0ABX5Z9T0_9MICO</name>
<reference evidence="1 2" key="1">
    <citation type="submission" date="2019-08" db="EMBL/GenBank/DDBJ databases">
        <title>Dermacoccus abyssi strain HZAU 226, whole genome Nanopore sequencing project.</title>
        <authorList>
            <person name="Guo A."/>
            <person name="Zhang X."/>
            <person name="Ruan Y."/>
            <person name="Liu W."/>
            <person name="Chen Q."/>
            <person name="Gu L."/>
        </authorList>
    </citation>
    <scope>NUCLEOTIDE SEQUENCE [LARGE SCALE GENOMIC DNA]</scope>
    <source>
        <strain evidence="1 2">HZAU 226</strain>
    </source>
</reference>
<organism evidence="1 2">
    <name type="scientific">Dermacoccus abyssi</name>
    <dbReference type="NCBI Taxonomy" id="322596"/>
    <lineage>
        <taxon>Bacteria</taxon>
        <taxon>Bacillati</taxon>
        <taxon>Actinomycetota</taxon>
        <taxon>Actinomycetes</taxon>
        <taxon>Micrococcales</taxon>
        <taxon>Dermacoccaceae</taxon>
        <taxon>Dermacoccus</taxon>
    </lineage>
</organism>
<accession>A0ABX5Z9T0</accession>
<protein>
    <submittedName>
        <fullName evidence="1">Uncharacterized protein</fullName>
    </submittedName>
</protein>
<dbReference type="SUPFAM" id="SSF53756">
    <property type="entry name" value="UDP-Glycosyltransferase/glycogen phosphorylase"/>
    <property type="match status" value="1"/>
</dbReference>
<dbReference type="EMBL" id="CP043031">
    <property type="protein sequence ID" value="QEH93720.1"/>
    <property type="molecule type" value="Genomic_DNA"/>
</dbReference>
<keyword evidence="2" id="KW-1185">Reference proteome</keyword>
<evidence type="ECO:0000313" key="2">
    <source>
        <dbReference type="Proteomes" id="UP000323565"/>
    </source>
</evidence>
<evidence type="ECO:0000313" key="1">
    <source>
        <dbReference type="EMBL" id="QEH93720.1"/>
    </source>
</evidence>
<sequence length="571" mass="65235">MARAKPVEKVHQSYGSHFDAMCVTAGRFWPRCVLPSGEEVIFVDLLMQDVRVALRNLTLANGIRRMHPARIVALVGPDPDWRDTIWQYYDTDQLSKMATAWGAVDVIDVGQMIADTLQGVNTFEVAGHTITLPETTDIPQQEYDDIVAATAVRIMRVPEVDEQVASEPTYKRLVERSKHYARIYDALFSQIPTAAFVTSHIDYAQWGLAVEAGMRLDVPVIHVQSTGSLKAYALFPDQIEGEGTYRMQMTRLIAEYFEECVWKHRDALRRSAELSTWRSKVNLGRPSWWRGGGSVSQLEFRTRAERDSVRTFAARRFGWDPAKPIITVFDHAVSDAVRSNKEIFDNLGHWFRETVEFAAENPDVNWLFVDHPAQAFYDSTQMFEKLAEKYGHLDHMVFTPSMDLSKNVIWSLVDYAVTVRGSVSNEYPAYGIPALQAGWSEWSHCGISRRADTQEEYWQYLREAMDGLNRGDRMITEEQIERARLWLVYYRALSDVASPLVPHWESSQAARLYMGVNLAMSHIEADGDNVLIATRRMWDRHEPFLTRAELHAPTEELPAILGLVSDLEESH</sequence>